<name>A0A1R4IRJ5_9LACT</name>
<dbReference type="EMBL" id="FUKW01000038">
    <property type="protein sequence ID" value="SJN22368.1"/>
    <property type="molecule type" value="Genomic_DNA"/>
</dbReference>
<reference evidence="1 2" key="1">
    <citation type="submission" date="2017-02" db="EMBL/GenBank/DDBJ databases">
        <authorList>
            <person name="Peterson S.W."/>
        </authorList>
    </citation>
    <scope>NUCLEOTIDE SEQUENCE [LARGE SCALE GENOMIC DNA]</scope>
    <source>
        <strain evidence="1 2">42ea</strain>
    </source>
</reference>
<dbReference type="Proteomes" id="UP000195611">
    <property type="component" value="Unassembled WGS sequence"/>
</dbReference>
<dbReference type="GeneID" id="96912557"/>
<gene>
    <name evidence="1" type="ORF">FM115_02230</name>
</gene>
<sequence length="49" mass="5661">MNLLLTLTLVGCLTIAPLIGFAFFHINHIHESNKVKVPVRYDDNQPRHY</sequence>
<evidence type="ECO:0000313" key="1">
    <source>
        <dbReference type="EMBL" id="SJN22368.1"/>
    </source>
</evidence>
<evidence type="ECO:0000313" key="2">
    <source>
        <dbReference type="Proteomes" id="UP000195611"/>
    </source>
</evidence>
<organism evidence="1 2">
    <name type="scientific">Marinilactibacillus psychrotolerans 42ea</name>
    <dbReference type="NCBI Taxonomy" id="1255609"/>
    <lineage>
        <taxon>Bacteria</taxon>
        <taxon>Bacillati</taxon>
        <taxon>Bacillota</taxon>
        <taxon>Bacilli</taxon>
        <taxon>Lactobacillales</taxon>
        <taxon>Carnobacteriaceae</taxon>
        <taxon>Marinilactibacillus</taxon>
    </lineage>
</organism>
<protein>
    <submittedName>
        <fullName evidence="1">Uncharacterized protein</fullName>
    </submittedName>
</protein>
<dbReference type="RefSeq" id="WP_171034419.1">
    <property type="nucleotide sequence ID" value="NZ_FUKW01000038.1"/>
</dbReference>
<proteinExistence type="predicted"/>
<dbReference type="AlphaFoldDB" id="A0A1R4IRJ5"/>
<accession>A0A1R4IRJ5</accession>